<evidence type="ECO:0000256" key="2">
    <source>
        <dbReference type="ARBA" id="ARBA00022475"/>
    </source>
</evidence>
<keyword evidence="2" id="KW-1003">Cell membrane</keyword>
<keyword evidence="6 9" id="KW-0472">Membrane</keyword>
<dbReference type="Gene3D" id="1.20.1070.10">
    <property type="entry name" value="Rhodopsin 7-helix transmembrane proteins"/>
    <property type="match status" value="1"/>
</dbReference>
<feature type="transmembrane region" description="Helical" evidence="9">
    <location>
        <begin position="255"/>
        <end position="278"/>
    </location>
</feature>
<reference evidence="11 12" key="1">
    <citation type="journal article" date="2018" name="Nat. Ecol. Evol.">
        <title>Shark genomes provide insights into elasmobranch evolution and the origin of vertebrates.</title>
        <authorList>
            <person name="Hara Y"/>
            <person name="Yamaguchi K"/>
            <person name="Onimaru K"/>
            <person name="Kadota M"/>
            <person name="Koyanagi M"/>
            <person name="Keeley SD"/>
            <person name="Tatsumi K"/>
            <person name="Tanaka K"/>
            <person name="Motone F"/>
            <person name="Kageyama Y"/>
            <person name="Nozu R"/>
            <person name="Adachi N"/>
            <person name="Nishimura O"/>
            <person name="Nakagawa R"/>
            <person name="Tanegashima C"/>
            <person name="Kiyatake I"/>
            <person name="Matsumoto R"/>
            <person name="Murakumo K"/>
            <person name="Nishida K"/>
            <person name="Terakita A"/>
            <person name="Kuratani S"/>
            <person name="Sato K"/>
            <person name="Hyodo S Kuraku.S."/>
        </authorList>
    </citation>
    <scope>NUCLEOTIDE SEQUENCE [LARGE SCALE GENOMIC DNA]</scope>
</reference>
<dbReference type="PROSITE" id="PS50262">
    <property type="entry name" value="G_PROTEIN_RECEP_F1_2"/>
    <property type="match status" value="1"/>
</dbReference>
<name>A0A401T6E4_CHIPU</name>
<dbReference type="GO" id="GO:0004930">
    <property type="term" value="F:G protein-coupled receptor activity"/>
    <property type="evidence" value="ECO:0007669"/>
    <property type="project" value="UniProtKB-KW"/>
</dbReference>
<dbReference type="EMBL" id="BEZZ01001138">
    <property type="protein sequence ID" value="GCC38226.1"/>
    <property type="molecule type" value="Genomic_DNA"/>
</dbReference>
<evidence type="ECO:0000259" key="10">
    <source>
        <dbReference type="PROSITE" id="PS50262"/>
    </source>
</evidence>
<dbReference type="Pfam" id="PF00001">
    <property type="entry name" value="7tm_1"/>
    <property type="match status" value="1"/>
</dbReference>
<comment type="subcellular location">
    <subcellularLocation>
        <location evidence="1">Cell membrane</location>
        <topology evidence="1">Multi-pass membrane protein</topology>
    </subcellularLocation>
</comment>
<dbReference type="OrthoDB" id="10040416at2759"/>
<feature type="domain" description="G-protein coupled receptors family 1 profile" evidence="10">
    <location>
        <begin position="4"/>
        <end position="276"/>
    </location>
</feature>
<proteinExistence type="predicted"/>
<feature type="transmembrane region" description="Helical" evidence="9">
    <location>
        <begin position="26"/>
        <end position="44"/>
    </location>
</feature>
<evidence type="ECO:0000313" key="11">
    <source>
        <dbReference type="EMBL" id="GCC38226.1"/>
    </source>
</evidence>
<dbReference type="PRINTS" id="PR00237">
    <property type="entry name" value="GPCRRHODOPSN"/>
</dbReference>
<evidence type="ECO:0000256" key="8">
    <source>
        <dbReference type="ARBA" id="ARBA00023224"/>
    </source>
</evidence>
<dbReference type="InterPro" id="IPR052477">
    <property type="entry name" value="Orphan_GPCR1"/>
</dbReference>
<keyword evidence="4 9" id="KW-1133">Transmembrane helix</keyword>
<feature type="transmembrane region" description="Helical" evidence="9">
    <location>
        <begin position="106"/>
        <end position="128"/>
    </location>
</feature>
<evidence type="ECO:0000256" key="3">
    <source>
        <dbReference type="ARBA" id="ARBA00022692"/>
    </source>
</evidence>
<keyword evidence="12" id="KW-1185">Reference proteome</keyword>
<gene>
    <name evidence="11" type="ORF">chiPu_0016738</name>
</gene>
<keyword evidence="8" id="KW-0807">Transducer</keyword>
<keyword evidence="7" id="KW-0675">Receptor</keyword>
<dbReference type="InterPro" id="IPR017452">
    <property type="entry name" value="GPCR_Rhodpsn_7TM"/>
</dbReference>
<dbReference type="GO" id="GO:0005886">
    <property type="term" value="C:plasma membrane"/>
    <property type="evidence" value="ECO:0007669"/>
    <property type="project" value="UniProtKB-SubCell"/>
</dbReference>
<dbReference type="SUPFAM" id="SSF81321">
    <property type="entry name" value="Family A G protein-coupled receptor-like"/>
    <property type="match status" value="1"/>
</dbReference>
<evidence type="ECO:0000256" key="1">
    <source>
        <dbReference type="ARBA" id="ARBA00004651"/>
    </source>
</evidence>
<dbReference type="InterPro" id="IPR000276">
    <property type="entry name" value="GPCR_Rhodpsn"/>
</dbReference>
<protein>
    <recommendedName>
        <fullName evidence="10">G-protein coupled receptors family 1 profile domain-containing protein</fullName>
    </recommendedName>
</protein>
<dbReference type="AlphaFoldDB" id="A0A401T6E4"/>
<organism evidence="11 12">
    <name type="scientific">Chiloscyllium punctatum</name>
    <name type="common">Brownbanded bambooshark</name>
    <name type="synonym">Hemiscyllium punctatum</name>
    <dbReference type="NCBI Taxonomy" id="137246"/>
    <lineage>
        <taxon>Eukaryota</taxon>
        <taxon>Metazoa</taxon>
        <taxon>Chordata</taxon>
        <taxon>Craniata</taxon>
        <taxon>Vertebrata</taxon>
        <taxon>Chondrichthyes</taxon>
        <taxon>Elasmobranchii</taxon>
        <taxon>Galeomorphii</taxon>
        <taxon>Galeoidea</taxon>
        <taxon>Orectolobiformes</taxon>
        <taxon>Hemiscylliidae</taxon>
        <taxon>Chiloscyllium</taxon>
    </lineage>
</organism>
<keyword evidence="5" id="KW-0297">G-protein coupled receptor</keyword>
<feature type="transmembrane region" description="Helical" evidence="9">
    <location>
        <begin position="215"/>
        <end position="235"/>
    </location>
</feature>
<feature type="transmembrane region" description="Helical" evidence="9">
    <location>
        <begin position="50"/>
        <end position="72"/>
    </location>
</feature>
<dbReference type="STRING" id="137246.A0A401T6E4"/>
<dbReference type="PANTHER" id="PTHR46272:SF6">
    <property type="entry name" value="G-PROTEIN COUPLED RECEPTOR 139-RELATED"/>
    <property type="match status" value="1"/>
</dbReference>
<dbReference type="Proteomes" id="UP000287033">
    <property type="component" value="Unassembled WGS sequence"/>
</dbReference>
<evidence type="ECO:0000256" key="9">
    <source>
        <dbReference type="SAM" id="Phobius"/>
    </source>
</evidence>
<accession>A0A401T6E4</accession>
<evidence type="ECO:0000256" key="5">
    <source>
        <dbReference type="ARBA" id="ARBA00023040"/>
    </source>
</evidence>
<dbReference type="OMA" id="WEGSENS"/>
<sequence length="304" mass="35206">MFWINLVTILILTRGRCGLSKCITRYLMSMAVTDLLVIITAVILNRIPGIYFPGSFLSITPICSVSIALIYAARFSSVWLTVTFTFDRFVAICCQKLKTKYCTEKTAAVVIGSVCALGSVVNIPWYFIHEPIYTMDNVPWYCQLKNIRYTSPAWTAFDWIDHLLTPCLPFLMIVLLNALTVRYILVTSRARRRFCFQSNEENHNDPEMESRRKSIILLFTISGSFILLWLTYVIQFLYERFTNDYKVQGFSDPKFILIESANMLQLLSCCTNTFIYAVTQTKFRDQLMTLLKYPVHSIYKFVKS</sequence>
<evidence type="ECO:0000313" key="12">
    <source>
        <dbReference type="Proteomes" id="UP000287033"/>
    </source>
</evidence>
<evidence type="ECO:0000256" key="6">
    <source>
        <dbReference type="ARBA" id="ARBA00023136"/>
    </source>
</evidence>
<evidence type="ECO:0000256" key="7">
    <source>
        <dbReference type="ARBA" id="ARBA00023170"/>
    </source>
</evidence>
<dbReference type="PANTHER" id="PTHR46272">
    <property type="entry name" value="G_PROTEIN_RECEP_F1_2 DOMAIN-CONTAINING PROTEIN"/>
    <property type="match status" value="1"/>
</dbReference>
<feature type="transmembrane region" description="Helical" evidence="9">
    <location>
        <begin position="163"/>
        <end position="185"/>
    </location>
</feature>
<comment type="caution">
    <text evidence="11">The sequence shown here is derived from an EMBL/GenBank/DDBJ whole genome shotgun (WGS) entry which is preliminary data.</text>
</comment>
<keyword evidence="3 9" id="KW-0812">Transmembrane</keyword>
<evidence type="ECO:0000256" key="4">
    <source>
        <dbReference type="ARBA" id="ARBA00022989"/>
    </source>
</evidence>